<evidence type="ECO:0000256" key="11">
    <source>
        <dbReference type="RuleBase" id="RU000488"/>
    </source>
</evidence>
<dbReference type="InterPro" id="IPR023395">
    <property type="entry name" value="MCP_dom_sf"/>
</dbReference>
<dbReference type="OrthoDB" id="1747031at2759"/>
<evidence type="ECO:0000256" key="8">
    <source>
        <dbReference type="ARBA" id="ARBA00023128"/>
    </source>
</evidence>
<keyword evidence="3 11" id="KW-0813">Transport</keyword>
<dbReference type="InterPro" id="IPR018108">
    <property type="entry name" value="MCP_transmembrane"/>
</dbReference>
<keyword evidence="9 10" id="KW-0472">Membrane</keyword>
<feature type="repeat" description="Solcar" evidence="10">
    <location>
        <begin position="26"/>
        <end position="166"/>
    </location>
</feature>
<dbReference type="GO" id="GO:0005743">
    <property type="term" value="C:mitochondrial inner membrane"/>
    <property type="evidence" value="ECO:0007669"/>
    <property type="project" value="UniProtKB-SubCell"/>
</dbReference>
<comment type="subcellular location">
    <subcellularLocation>
        <location evidence="1">Mitochondrion inner membrane</location>
        <topology evidence="1">Multi-pass membrane protein</topology>
    </subcellularLocation>
</comment>
<dbReference type="GO" id="GO:1990542">
    <property type="term" value="P:mitochondrial transmembrane transport"/>
    <property type="evidence" value="ECO:0007669"/>
    <property type="project" value="InterPro"/>
</dbReference>
<evidence type="ECO:0000256" key="2">
    <source>
        <dbReference type="ARBA" id="ARBA00006375"/>
    </source>
</evidence>
<dbReference type="PROSITE" id="PS50920">
    <property type="entry name" value="SOLCAR"/>
    <property type="match status" value="3"/>
</dbReference>
<evidence type="ECO:0008006" key="14">
    <source>
        <dbReference type="Google" id="ProtNLM"/>
    </source>
</evidence>
<dbReference type="EMBL" id="SPLM01000040">
    <property type="protein sequence ID" value="TMW64185.1"/>
    <property type="molecule type" value="Genomic_DNA"/>
</dbReference>
<evidence type="ECO:0000313" key="13">
    <source>
        <dbReference type="Proteomes" id="UP000794436"/>
    </source>
</evidence>
<dbReference type="InterPro" id="IPR045315">
    <property type="entry name" value="Mtm1-like"/>
</dbReference>
<evidence type="ECO:0000256" key="1">
    <source>
        <dbReference type="ARBA" id="ARBA00004448"/>
    </source>
</evidence>
<dbReference type="PANTHER" id="PTHR45760:SF2">
    <property type="entry name" value="FI19922P1-RELATED"/>
    <property type="match status" value="1"/>
</dbReference>
<comment type="caution">
    <text evidence="12">The sequence shown here is derived from an EMBL/GenBank/DDBJ whole genome shotgun (WGS) entry which is preliminary data.</text>
</comment>
<evidence type="ECO:0000256" key="4">
    <source>
        <dbReference type="ARBA" id="ARBA00022692"/>
    </source>
</evidence>
<proteinExistence type="inferred from homology"/>
<comment type="similarity">
    <text evidence="2 11">Belongs to the mitochondrial carrier (TC 2.A.29) family.</text>
</comment>
<evidence type="ECO:0000256" key="10">
    <source>
        <dbReference type="PROSITE-ProRule" id="PRU00282"/>
    </source>
</evidence>
<gene>
    <name evidence="12" type="ORF">Poli38472_012807</name>
</gene>
<keyword evidence="5" id="KW-0677">Repeat</keyword>
<sequence>MATSVAMEQREVSAAAVSTHQPNAMHNTLAKAAAASGGALFTSLFVTPLDVAKVRLQSQLSANDCRPSTLMTSAAEHCRCTRYRCPCNRVVTRPVEHRISRQRVLSCKNISGASASVRLQGTSHALRHIFQTEGVKGLFSGLSPTMMIAVPATVLYYVSYDMLMHVGRDHAPEYEAALPLIAGSSARVFAASVTSPLELIRTRMQSGNLANRGMVVMLSQVFRSGGSGALLSGLGATLARDVPFSAIYWTAFETSQRHVRETELSRGQRAFVCGALSGAIAATVTTPFDVVKTLQQVQATKEGASIASILRDIVQRRGVAGLFTGLGARLARVAPSCAIMISCYELGKEKLGVA</sequence>
<keyword evidence="4 10" id="KW-0812">Transmembrane</keyword>
<dbReference type="Pfam" id="PF00153">
    <property type="entry name" value="Mito_carr"/>
    <property type="match status" value="3"/>
</dbReference>
<accession>A0A8K1FHR8</accession>
<evidence type="ECO:0000256" key="9">
    <source>
        <dbReference type="ARBA" id="ARBA00023136"/>
    </source>
</evidence>
<dbReference type="AlphaFoldDB" id="A0A8K1FHR8"/>
<organism evidence="12 13">
    <name type="scientific">Pythium oligandrum</name>
    <name type="common">Mycoparasitic fungus</name>
    <dbReference type="NCBI Taxonomy" id="41045"/>
    <lineage>
        <taxon>Eukaryota</taxon>
        <taxon>Sar</taxon>
        <taxon>Stramenopiles</taxon>
        <taxon>Oomycota</taxon>
        <taxon>Peronosporomycetes</taxon>
        <taxon>Pythiales</taxon>
        <taxon>Pythiaceae</taxon>
        <taxon>Pythium</taxon>
    </lineage>
</organism>
<evidence type="ECO:0000256" key="5">
    <source>
        <dbReference type="ARBA" id="ARBA00022737"/>
    </source>
</evidence>
<keyword evidence="13" id="KW-1185">Reference proteome</keyword>
<dbReference type="SUPFAM" id="SSF103506">
    <property type="entry name" value="Mitochondrial carrier"/>
    <property type="match status" value="1"/>
</dbReference>
<evidence type="ECO:0000256" key="7">
    <source>
        <dbReference type="ARBA" id="ARBA00022989"/>
    </source>
</evidence>
<evidence type="ECO:0000256" key="3">
    <source>
        <dbReference type="ARBA" id="ARBA00022448"/>
    </source>
</evidence>
<feature type="repeat" description="Solcar" evidence="10">
    <location>
        <begin position="174"/>
        <end position="258"/>
    </location>
</feature>
<protein>
    <recommendedName>
        <fullName evidence="14">Mitochondrial carrier protein</fullName>
    </recommendedName>
</protein>
<dbReference type="PANTHER" id="PTHR45760">
    <property type="entry name" value="FI19922P1-RELATED"/>
    <property type="match status" value="1"/>
</dbReference>
<dbReference type="Gene3D" id="1.50.40.10">
    <property type="entry name" value="Mitochondrial carrier domain"/>
    <property type="match status" value="1"/>
</dbReference>
<feature type="repeat" description="Solcar" evidence="10">
    <location>
        <begin position="265"/>
        <end position="350"/>
    </location>
</feature>
<keyword evidence="6" id="KW-0999">Mitochondrion inner membrane</keyword>
<name>A0A8K1FHR8_PYTOL</name>
<dbReference type="Proteomes" id="UP000794436">
    <property type="component" value="Unassembled WGS sequence"/>
</dbReference>
<keyword evidence="7" id="KW-1133">Transmembrane helix</keyword>
<keyword evidence="8" id="KW-0496">Mitochondrion</keyword>
<evidence type="ECO:0000256" key="6">
    <source>
        <dbReference type="ARBA" id="ARBA00022792"/>
    </source>
</evidence>
<evidence type="ECO:0000313" key="12">
    <source>
        <dbReference type="EMBL" id="TMW64185.1"/>
    </source>
</evidence>
<reference evidence="12" key="1">
    <citation type="submission" date="2019-03" db="EMBL/GenBank/DDBJ databases">
        <title>Long read genome sequence of the mycoparasitic Pythium oligandrum ATCC 38472 isolated from sugarbeet rhizosphere.</title>
        <authorList>
            <person name="Gaulin E."/>
        </authorList>
    </citation>
    <scope>NUCLEOTIDE SEQUENCE</scope>
    <source>
        <strain evidence="12">ATCC 38472_TT</strain>
    </source>
</reference>